<accession>R0LVB8</accession>
<keyword evidence="3" id="KW-1185">Reference proteome</keyword>
<sequence length="261" mass="29055">MAGYMPAGYTPQLHKVTTSNPPPNPDRQAGIQQLLKTSGSLVVLQQLQSSSAARRGHKHKTLVDSHLPLLEIRNKDITCLSVSERPRWTNKGKLVEKSNIPSQFISIHEQATEDKKFLGYGNQASVLELLGLTSQKRTTENKLPKSCVHRDLKLALPPSRLSREKQLTDAAAPTGTLYAFIRMAAAQRRIRKSKTEDCLQPLTNLSHIKLYQPAHLTPSPLVLWMQQDPQRPVAVPQVCNNGSSFVRLSQPHSCSTGYRES</sequence>
<evidence type="ECO:0000313" key="2">
    <source>
        <dbReference type="EMBL" id="EOB04353.1"/>
    </source>
</evidence>
<gene>
    <name evidence="2" type="ORF">Anapl_06012</name>
</gene>
<evidence type="ECO:0000313" key="3">
    <source>
        <dbReference type="Proteomes" id="UP000296049"/>
    </source>
</evidence>
<evidence type="ECO:0000256" key="1">
    <source>
        <dbReference type="SAM" id="MobiDB-lite"/>
    </source>
</evidence>
<dbReference type="AlphaFoldDB" id="R0LVB8"/>
<dbReference type="EMBL" id="KB742799">
    <property type="protein sequence ID" value="EOB04353.1"/>
    <property type="molecule type" value="Genomic_DNA"/>
</dbReference>
<organism evidence="2 3">
    <name type="scientific">Anas platyrhynchos</name>
    <name type="common">Mallard</name>
    <name type="synonym">Anas boschas</name>
    <dbReference type="NCBI Taxonomy" id="8839"/>
    <lineage>
        <taxon>Eukaryota</taxon>
        <taxon>Metazoa</taxon>
        <taxon>Chordata</taxon>
        <taxon>Craniata</taxon>
        <taxon>Vertebrata</taxon>
        <taxon>Euteleostomi</taxon>
        <taxon>Archelosauria</taxon>
        <taxon>Archosauria</taxon>
        <taxon>Dinosauria</taxon>
        <taxon>Saurischia</taxon>
        <taxon>Theropoda</taxon>
        <taxon>Coelurosauria</taxon>
        <taxon>Aves</taxon>
        <taxon>Neognathae</taxon>
        <taxon>Galloanserae</taxon>
        <taxon>Anseriformes</taxon>
        <taxon>Anatidae</taxon>
        <taxon>Anatinae</taxon>
        <taxon>Anas</taxon>
    </lineage>
</organism>
<feature type="region of interest" description="Disordered" evidence="1">
    <location>
        <begin position="1"/>
        <end position="28"/>
    </location>
</feature>
<protein>
    <submittedName>
        <fullName evidence="2">Uncharacterized protein</fullName>
    </submittedName>
</protein>
<proteinExistence type="predicted"/>
<reference evidence="3" key="1">
    <citation type="journal article" date="2013" name="Nat. Genet.">
        <title>The duck genome and transcriptome provide insight into an avian influenza virus reservoir species.</title>
        <authorList>
            <person name="Huang Y."/>
            <person name="Li Y."/>
            <person name="Burt D.W."/>
            <person name="Chen H."/>
            <person name="Zhang Y."/>
            <person name="Qian W."/>
            <person name="Kim H."/>
            <person name="Gan S."/>
            <person name="Zhao Y."/>
            <person name="Li J."/>
            <person name="Yi K."/>
            <person name="Feng H."/>
            <person name="Zhu P."/>
            <person name="Li B."/>
            <person name="Liu Q."/>
            <person name="Fairley S."/>
            <person name="Magor K.E."/>
            <person name="Du Z."/>
            <person name="Hu X."/>
            <person name="Goodman L."/>
            <person name="Tafer H."/>
            <person name="Vignal A."/>
            <person name="Lee T."/>
            <person name="Kim K.W."/>
            <person name="Sheng Z."/>
            <person name="An Y."/>
            <person name="Searle S."/>
            <person name="Herrero J."/>
            <person name="Groenen M.A."/>
            <person name="Crooijmans R.P."/>
            <person name="Faraut T."/>
            <person name="Cai Q."/>
            <person name="Webster R.G."/>
            <person name="Aldridge J.R."/>
            <person name="Warren W.C."/>
            <person name="Bartschat S."/>
            <person name="Kehr S."/>
            <person name="Marz M."/>
            <person name="Stadler P.F."/>
            <person name="Smith J."/>
            <person name="Kraus R.H."/>
            <person name="Zhao Y."/>
            <person name="Ren L."/>
            <person name="Fei J."/>
            <person name="Morisson M."/>
            <person name="Kaiser P."/>
            <person name="Griffin D.K."/>
            <person name="Rao M."/>
            <person name="Pitel F."/>
            <person name="Wang J."/>
            <person name="Li N."/>
        </authorList>
    </citation>
    <scope>NUCLEOTIDE SEQUENCE [LARGE SCALE GENOMIC DNA]</scope>
</reference>
<name>R0LVB8_ANAPL</name>
<dbReference type="Proteomes" id="UP000296049">
    <property type="component" value="Unassembled WGS sequence"/>
</dbReference>